<dbReference type="GO" id="GO:0097347">
    <property type="term" value="C:TAM protein secretion complex"/>
    <property type="evidence" value="ECO:0007669"/>
    <property type="project" value="TreeGrafter"/>
</dbReference>
<accession>A0A193FRH0</accession>
<dbReference type="PANTHER" id="PTHR36985:SF1">
    <property type="entry name" value="TRANSLOCATION AND ASSEMBLY MODULE SUBUNIT TAMB"/>
    <property type="match status" value="1"/>
</dbReference>
<dbReference type="EMBL" id="CP016171">
    <property type="protein sequence ID" value="ANN70347.1"/>
    <property type="molecule type" value="Genomic_DNA"/>
</dbReference>
<name>A0A193FRH0_9BORD</name>
<feature type="transmembrane region" description="Helical" evidence="5">
    <location>
        <begin position="12"/>
        <end position="35"/>
    </location>
</feature>
<keyword evidence="4 5" id="KW-0472">Membrane</keyword>
<dbReference type="Pfam" id="PF04357">
    <property type="entry name" value="TamB"/>
    <property type="match status" value="1"/>
</dbReference>
<comment type="subcellular location">
    <subcellularLocation>
        <location evidence="1">Membrane</location>
        <topology evidence="1">Single-pass membrane protein</topology>
    </subcellularLocation>
</comment>
<dbReference type="GO" id="GO:0005886">
    <property type="term" value="C:plasma membrane"/>
    <property type="evidence" value="ECO:0007669"/>
    <property type="project" value="InterPro"/>
</dbReference>
<dbReference type="InterPro" id="IPR007452">
    <property type="entry name" value="TamB_C"/>
</dbReference>
<protein>
    <recommendedName>
        <fullName evidence="6">Translocation and assembly module TamB C-terminal domain-containing protein</fullName>
    </recommendedName>
</protein>
<evidence type="ECO:0000256" key="4">
    <source>
        <dbReference type="ARBA" id="ARBA00023136"/>
    </source>
</evidence>
<dbReference type="PANTHER" id="PTHR36985">
    <property type="entry name" value="TRANSLOCATION AND ASSEMBLY MODULE SUBUNIT TAMB"/>
    <property type="match status" value="1"/>
</dbReference>
<organism evidence="7 8">
    <name type="scientific">Bordetella bronchialis</name>
    <dbReference type="NCBI Taxonomy" id="463025"/>
    <lineage>
        <taxon>Bacteria</taxon>
        <taxon>Pseudomonadati</taxon>
        <taxon>Pseudomonadota</taxon>
        <taxon>Betaproteobacteria</taxon>
        <taxon>Burkholderiales</taxon>
        <taxon>Alcaligenaceae</taxon>
        <taxon>Bordetella</taxon>
    </lineage>
</organism>
<reference evidence="7 8" key="1">
    <citation type="submission" date="2016-06" db="EMBL/GenBank/DDBJ databases">
        <title>Complete genome sequences of Bordetella bronchialis and Bordetella flabilis.</title>
        <authorList>
            <person name="LiPuma J.J."/>
            <person name="Spilker T."/>
        </authorList>
    </citation>
    <scope>NUCLEOTIDE SEQUENCE [LARGE SCALE GENOMIC DNA]</scope>
    <source>
        <strain evidence="7 8">AU17976</strain>
    </source>
</reference>
<proteinExistence type="predicted"/>
<dbReference type="GO" id="GO:0009306">
    <property type="term" value="P:protein secretion"/>
    <property type="evidence" value="ECO:0007669"/>
    <property type="project" value="InterPro"/>
</dbReference>
<evidence type="ECO:0000313" key="8">
    <source>
        <dbReference type="Proteomes" id="UP000092213"/>
    </source>
</evidence>
<evidence type="ECO:0000256" key="2">
    <source>
        <dbReference type="ARBA" id="ARBA00022692"/>
    </source>
</evidence>
<feature type="domain" description="Translocation and assembly module TamB C-terminal" evidence="6">
    <location>
        <begin position="844"/>
        <end position="1179"/>
    </location>
</feature>
<evidence type="ECO:0000256" key="3">
    <source>
        <dbReference type="ARBA" id="ARBA00022989"/>
    </source>
</evidence>
<evidence type="ECO:0000256" key="5">
    <source>
        <dbReference type="SAM" id="Phobius"/>
    </source>
</evidence>
<evidence type="ECO:0000259" key="6">
    <source>
        <dbReference type="Pfam" id="PF04357"/>
    </source>
</evidence>
<dbReference type="AlphaFoldDB" id="A0A193FRH0"/>
<keyword evidence="2 5" id="KW-0812">Transmembrane</keyword>
<dbReference type="Proteomes" id="UP000092213">
    <property type="component" value="Chromosome"/>
</dbReference>
<dbReference type="STRING" id="463025.BAU08_02455"/>
<evidence type="ECO:0000313" key="7">
    <source>
        <dbReference type="EMBL" id="ANN70347.1"/>
    </source>
</evidence>
<dbReference type="RefSeq" id="WP_066667941.1">
    <property type="nucleotide sequence ID" value="NZ_CP016171.1"/>
</dbReference>
<sequence>MKILARLLRDVVVWWLPTLLLFLCAVGAGAAWLAGTQAGAQWLARNALPQAGARAQDVTGSVWRGLRFGHLSVDTDGVSVDARDLALTVQWAELLQRRLRVRDLSAASLTVDIADTPADATPAEASGGPPSIPLDIVVEHLAVDEFSLRLNGEPLPVAVGGLQAALRAGAGGAEVRIDALDLKHDWGDARLKGQAELKRLAAPWPLNARLHVTAQGQGADSPLCVGRLVGDLAKGKSAPSAAGSPAHPVDPCLIEADVQADGSLDAMAATLAAQGAGAHLAAKADLAPQAAMPLRAADASLRLADGTSASVSLAVARDDAAGGIRVRGKIAADRLDLARLSGNAIPPSVLSTGGGFDALLTDAYVLRDAGLDLSIGAGSRWNSQPLDGTARGRVMTAANEQPAADWTAALADVRVQGLAVDLRLGRNRLRAQGSIDPAGGAITVDAAAPQLASFWPGLEGAATLQAKLTGTPARHRVELRGGYTPARSRPGMLGSAPMQASLDVSGGYGPGQGTDAASQLPGWRGTVSRVSFSHAGFDVALPRPVTVAWLPHARAPTWQWQVGPARIELGMPGGDRAVVDHQGSRGGDGRWETAGRMDDLVVTPALIRRIRRAVDPDAVAREAQARQSRVNARVAASQRRFGVDASWDLRYAGALTGKARLARRSGDLLVPGDPPMPLGLRDLVLDLNATATGGRNSRLDAALRVDTAAMGSLRATATAMLAATAAGGIGLAPRQPVRASLNADIDDLKWVELFTGDSTEIGGALKASVQAQGMPGGDWTANGTVQGQKLRYVRVDDGVRLVDGTLSARLREDRLIVESLRFPAILRVVPTEARTREWVTRDPDAKNGYIDASGAWRLADAAGQVRIVLRRFPLIQRADRFAMVSGHVDIDAALPRISIHGDVKADAGWASLDVLSEVPTLDGDVVVHRPGDEDAAPSTPLQTDMDLNVDLGPRFYLTGMGLDAALGGSIRIRYVDNRLTGTGAVRTRAGRIDAYGQRLMLRRGSVTFQGPLDNPLLDIEALRTGEQVEAGVRVSGTAQRPRIDLISYPDVSDEEKLSWLVLGRAPDASGNDTALLVSLGTSLLGDGEPFYKKFGLDDVTVRNGTLGSSNSLLPDQTVAGNVNQDASQTLATQFVVASKNLAQGITLSVEQALAGSETVGRLSYRLSRRWSVDLKGGSVNGLELVYRTFLGD</sequence>
<keyword evidence="3 5" id="KW-1133">Transmembrane helix</keyword>
<evidence type="ECO:0000256" key="1">
    <source>
        <dbReference type="ARBA" id="ARBA00004167"/>
    </source>
</evidence>
<gene>
    <name evidence="7" type="ORF">BAU08_02455</name>
</gene>